<keyword evidence="6 11" id="KW-0798">TonB box</keyword>
<keyword evidence="2 9" id="KW-0813">Transport</keyword>
<dbReference type="RefSeq" id="WP_119514070.1">
    <property type="nucleotide sequence ID" value="NZ_QXFK01000018.1"/>
</dbReference>
<dbReference type="Gene3D" id="2.40.170.20">
    <property type="entry name" value="TonB-dependent receptor, beta-barrel domain"/>
    <property type="match status" value="1"/>
</dbReference>
<dbReference type="Pfam" id="PF07715">
    <property type="entry name" value="Plug"/>
    <property type="match status" value="1"/>
</dbReference>
<dbReference type="SUPFAM" id="SSF56935">
    <property type="entry name" value="Porins"/>
    <property type="match status" value="1"/>
</dbReference>
<evidence type="ECO:0000313" key="16">
    <source>
        <dbReference type="Proteomes" id="UP000285092"/>
    </source>
</evidence>
<feature type="region of interest" description="Disordered" evidence="12">
    <location>
        <begin position="65"/>
        <end position="85"/>
    </location>
</feature>
<evidence type="ECO:0000256" key="6">
    <source>
        <dbReference type="ARBA" id="ARBA00023077"/>
    </source>
</evidence>
<feature type="short sequence motif" description="TonB C-terminal box" evidence="10">
    <location>
        <begin position="925"/>
        <end position="942"/>
    </location>
</feature>
<keyword evidence="3 9" id="KW-1134">Transmembrane beta strand</keyword>
<dbReference type="InterPro" id="IPR012910">
    <property type="entry name" value="Plug_dom"/>
</dbReference>
<evidence type="ECO:0000256" key="5">
    <source>
        <dbReference type="ARBA" id="ARBA00022729"/>
    </source>
</evidence>
<keyword evidence="4 9" id="KW-0812">Transmembrane</keyword>
<feature type="domain" description="TonB-dependent receptor-like beta-barrel" evidence="13">
    <location>
        <begin position="416"/>
        <end position="911"/>
    </location>
</feature>
<keyword evidence="16" id="KW-1185">Reference proteome</keyword>
<keyword evidence="8 9" id="KW-0998">Cell outer membrane</keyword>
<name>A0A418NFT8_9SPHN</name>
<evidence type="ECO:0000313" key="15">
    <source>
        <dbReference type="EMBL" id="RIV77012.1"/>
    </source>
</evidence>
<dbReference type="GO" id="GO:0009279">
    <property type="term" value="C:cell outer membrane"/>
    <property type="evidence" value="ECO:0007669"/>
    <property type="project" value="UniProtKB-SubCell"/>
</dbReference>
<dbReference type="InterPro" id="IPR037066">
    <property type="entry name" value="Plug_dom_sf"/>
</dbReference>
<dbReference type="Gene3D" id="2.170.130.10">
    <property type="entry name" value="TonB-dependent receptor, plug domain"/>
    <property type="match status" value="1"/>
</dbReference>
<evidence type="ECO:0000256" key="4">
    <source>
        <dbReference type="ARBA" id="ARBA00022692"/>
    </source>
</evidence>
<evidence type="ECO:0000256" key="1">
    <source>
        <dbReference type="ARBA" id="ARBA00004571"/>
    </source>
</evidence>
<evidence type="ECO:0000256" key="11">
    <source>
        <dbReference type="RuleBase" id="RU003357"/>
    </source>
</evidence>
<evidence type="ECO:0000256" key="9">
    <source>
        <dbReference type="PROSITE-ProRule" id="PRU01360"/>
    </source>
</evidence>
<dbReference type="PANTHER" id="PTHR47234">
    <property type="match status" value="1"/>
</dbReference>
<evidence type="ECO:0000256" key="3">
    <source>
        <dbReference type="ARBA" id="ARBA00022452"/>
    </source>
</evidence>
<keyword evidence="7 9" id="KW-0472">Membrane</keyword>
<dbReference type="Pfam" id="PF00593">
    <property type="entry name" value="TonB_dep_Rec_b-barrel"/>
    <property type="match status" value="1"/>
</dbReference>
<evidence type="ECO:0000256" key="7">
    <source>
        <dbReference type="ARBA" id="ARBA00023136"/>
    </source>
</evidence>
<dbReference type="InterPro" id="IPR039426">
    <property type="entry name" value="TonB-dep_rcpt-like"/>
</dbReference>
<evidence type="ECO:0000256" key="12">
    <source>
        <dbReference type="SAM" id="MobiDB-lite"/>
    </source>
</evidence>
<keyword evidence="15" id="KW-0675">Receptor</keyword>
<dbReference type="AlphaFoldDB" id="A0A418NFT8"/>
<reference evidence="15 16" key="1">
    <citation type="submission" date="2018-08" db="EMBL/GenBank/DDBJ databases">
        <title>Altererythrobacter sp.Ery1 and Ery12, the genome sequencing of novel strains in genus Alterythrobacter.</title>
        <authorList>
            <person name="Cheng H."/>
            <person name="Wu Y.-H."/>
            <person name="Fang C."/>
            <person name="Xu X.-W."/>
        </authorList>
    </citation>
    <scope>NUCLEOTIDE SEQUENCE [LARGE SCALE GENOMIC DNA]</scope>
    <source>
        <strain evidence="15 16">Ery1</strain>
    </source>
</reference>
<comment type="caution">
    <text evidence="15">The sequence shown here is derived from an EMBL/GenBank/DDBJ whole genome shotgun (WGS) entry which is preliminary data.</text>
</comment>
<comment type="similarity">
    <text evidence="9 11">Belongs to the TonB-dependent receptor family.</text>
</comment>
<accession>A0A418NFT8</accession>
<feature type="domain" description="TonB-dependent receptor plug" evidence="14">
    <location>
        <begin position="101"/>
        <end position="207"/>
    </location>
</feature>
<dbReference type="InterPro" id="IPR036942">
    <property type="entry name" value="Beta-barrel_TonB_sf"/>
</dbReference>
<evidence type="ECO:0000256" key="2">
    <source>
        <dbReference type="ARBA" id="ARBA00022448"/>
    </source>
</evidence>
<evidence type="ECO:0000256" key="10">
    <source>
        <dbReference type="PROSITE-ProRule" id="PRU10144"/>
    </source>
</evidence>
<sequence length="942" mass="100712">MAIDDVEHASERVPRLEKRSWLLLNEASGVGDMMYQRQFTLRSLLCGSIASFALLAGAPALAQTVSPAEPDRSSPEADPDADARPETIVVTGSRIERAGFDQPTPTTVVGGAEIQQAARVNLQQALNELPQIRNSVAPSTATGNTSSGTAPVDLRGLGSVRTLTLVNGRRFVGDNNLNFVPTNLVKRIELVTGGASAAWGSGAVAGVVNIILDDDLDGLTLGAQTGFSSRGDGFRYGFDASYGTDFADGRAHVMIGGEYLKDRGIDPGGRTDRPWLGAGLVDIGNGQLELQPDVNDLAPITREGTVLTGPFAGQVFNPDGSLRPSREADFFSLYDLLYVANPLERIGTYGRVTFDIGGGATVWADAMYGRSRTNQPFFPDFSAPVFTVSASNPFLSPTIADALAASGETSLTIGRLLTDTFFMTFDSDRVTKEGAIGIEGSFGDSWEYDAHFSHGEIDSESRFFNSSIPDNFARAIDATSVNGQIVCSVNADVDPSNDDPACVPFNPFGDGASSAEARDYVSGTQFSGSVTKLDSAAARLQGDLFSLWAGPLTLAMGAEARWEERAERIGPLDEAGVFGLPVFNDPLEGGFNVKEGFAEVLLPLWKSEGLELDVNGAARYSDYSLSGGIWSWKVGGTARLFRDLLLRATRSRDIRAPSITNLFAVNSINVRPVVDNDTEGRNHPDYNPNPQATIFSGGNPDLVPEVSQNWTVGASLSPSFLSGFNLSVDYYDIKIDNAIATPSVSDVTAACVQGDATACNSVIRDATGTIDTIYVVAQNIARFETSGVDIEASYRTPMADFLGLPGSLNVRALVTYVHELVFQTGFNRRDVAGDVGDSVVDGLPKWRGILSVGYDADDFDIGARARYVGGGNFNDEQNIVNGDIDARTYIDLNVSFDVMDSFTFYGNVSNLFDVEPPLVTTTGSAHYDNIGRYFAVGAKVRF</sequence>
<dbReference type="PROSITE" id="PS01156">
    <property type="entry name" value="TONB_DEPENDENT_REC_2"/>
    <property type="match status" value="1"/>
</dbReference>
<feature type="compositionally biased region" description="Basic and acidic residues" evidence="12">
    <location>
        <begin position="69"/>
        <end position="85"/>
    </location>
</feature>
<evidence type="ECO:0000259" key="13">
    <source>
        <dbReference type="Pfam" id="PF00593"/>
    </source>
</evidence>
<dbReference type="InterPro" id="IPR010917">
    <property type="entry name" value="TonB_rcpt_CS"/>
</dbReference>
<evidence type="ECO:0000259" key="14">
    <source>
        <dbReference type="Pfam" id="PF07715"/>
    </source>
</evidence>
<dbReference type="PROSITE" id="PS52016">
    <property type="entry name" value="TONB_DEPENDENT_REC_3"/>
    <property type="match status" value="1"/>
</dbReference>
<proteinExistence type="inferred from homology"/>
<dbReference type="EMBL" id="QXFK01000018">
    <property type="protein sequence ID" value="RIV77012.1"/>
    <property type="molecule type" value="Genomic_DNA"/>
</dbReference>
<keyword evidence="5" id="KW-0732">Signal</keyword>
<dbReference type="OrthoDB" id="7614575at2"/>
<dbReference type="CDD" id="cd01347">
    <property type="entry name" value="ligand_gated_channel"/>
    <property type="match status" value="1"/>
</dbReference>
<organism evidence="15 16">
    <name type="scientific">Pelagerythrobacter aerophilus</name>
    <dbReference type="NCBI Taxonomy" id="2306995"/>
    <lineage>
        <taxon>Bacteria</taxon>
        <taxon>Pseudomonadati</taxon>
        <taxon>Pseudomonadota</taxon>
        <taxon>Alphaproteobacteria</taxon>
        <taxon>Sphingomonadales</taxon>
        <taxon>Erythrobacteraceae</taxon>
        <taxon>Pelagerythrobacter</taxon>
    </lineage>
</organism>
<evidence type="ECO:0000256" key="8">
    <source>
        <dbReference type="ARBA" id="ARBA00023237"/>
    </source>
</evidence>
<gene>
    <name evidence="15" type="ORF">D2V04_12920</name>
</gene>
<protein>
    <submittedName>
        <fullName evidence="15">TonB-dependent receptor</fullName>
    </submittedName>
</protein>
<dbReference type="PANTHER" id="PTHR47234:SF2">
    <property type="entry name" value="TONB-DEPENDENT RECEPTOR"/>
    <property type="match status" value="1"/>
</dbReference>
<dbReference type="InterPro" id="IPR000531">
    <property type="entry name" value="Beta-barrel_TonB"/>
</dbReference>
<dbReference type="Proteomes" id="UP000285092">
    <property type="component" value="Unassembled WGS sequence"/>
</dbReference>
<comment type="subcellular location">
    <subcellularLocation>
        <location evidence="1 9">Cell outer membrane</location>
        <topology evidence="1 9">Multi-pass membrane protein</topology>
    </subcellularLocation>
</comment>